<name>A0A1E7F3T1_9STRA</name>
<dbReference type="KEGG" id="fcy:FRACYDRAFT_244121"/>
<keyword evidence="4" id="KW-1185">Reference proteome</keyword>
<feature type="compositionally biased region" description="Low complexity" evidence="1">
    <location>
        <begin position="146"/>
        <end position="173"/>
    </location>
</feature>
<feature type="region of interest" description="Disordered" evidence="1">
    <location>
        <begin position="134"/>
        <end position="173"/>
    </location>
</feature>
<dbReference type="EMBL" id="KV784364">
    <property type="protein sequence ID" value="OEU12848.1"/>
    <property type="molecule type" value="Genomic_DNA"/>
</dbReference>
<feature type="domain" description="J" evidence="2">
    <location>
        <begin position="59"/>
        <end position="146"/>
    </location>
</feature>
<sequence length="287" mass="33566">MQRLQNFTATVQAAVVPCFRVGNVMNRRRNKNNNPISNNYGRLHNVQLLYSTTTTTIKNPFRVLGLPSFTSFSIVQKKFLKLAIKHHPDTKAVDNNDTGNTVTGTGTGTMDSSAPISVNDDFVRIRTAYEQIRNEHNRRQLRERSTTFTSTRTSQNYTATERNNNNNNNDTYNTTDYSDSSSFTFTSDEEENEFLDWFYDMSKVRITSMQRKEMVAVYWKQARLHEHYPGGQFWDFARRLVTFQEAFLQNREKNKSRNESKNTTTKTNKNKMKENISIRRKRHPRGR</sequence>
<dbReference type="SUPFAM" id="SSF46565">
    <property type="entry name" value="Chaperone J-domain"/>
    <property type="match status" value="1"/>
</dbReference>
<dbReference type="PROSITE" id="PS50076">
    <property type="entry name" value="DNAJ_2"/>
    <property type="match status" value="1"/>
</dbReference>
<evidence type="ECO:0000313" key="4">
    <source>
        <dbReference type="Proteomes" id="UP000095751"/>
    </source>
</evidence>
<feature type="compositionally biased region" description="Low complexity" evidence="1">
    <location>
        <begin position="95"/>
        <end position="104"/>
    </location>
</feature>
<dbReference type="CDD" id="cd06257">
    <property type="entry name" value="DnaJ"/>
    <property type="match status" value="1"/>
</dbReference>
<feature type="compositionally biased region" description="Basic and acidic residues" evidence="1">
    <location>
        <begin position="251"/>
        <end position="260"/>
    </location>
</feature>
<evidence type="ECO:0000259" key="2">
    <source>
        <dbReference type="PROSITE" id="PS50076"/>
    </source>
</evidence>
<dbReference type="InParanoid" id="A0A1E7F3T1"/>
<protein>
    <recommendedName>
        <fullName evidence="2">J domain-containing protein</fullName>
    </recommendedName>
</protein>
<dbReference type="Gene3D" id="1.10.287.110">
    <property type="entry name" value="DnaJ domain"/>
    <property type="match status" value="1"/>
</dbReference>
<evidence type="ECO:0000313" key="3">
    <source>
        <dbReference type="EMBL" id="OEU12848.1"/>
    </source>
</evidence>
<feature type="compositionally biased region" description="Basic and acidic residues" evidence="1">
    <location>
        <begin position="134"/>
        <end position="145"/>
    </location>
</feature>
<accession>A0A1E7F3T1</accession>
<evidence type="ECO:0000256" key="1">
    <source>
        <dbReference type="SAM" id="MobiDB-lite"/>
    </source>
</evidence>
<dbReference type="AlphaFoldDB" id="A0A1E7F3T1"/>
<feature type="region of interest" description="Disordered" evidence="1">
    <location>
        <begin position="94"/>
        <end position="115"/>
    </location>
</feature>
<organism evidence="3 4">
    <name type="scientific">Fragilariopsis cylindrus CCMP1102</name>
    <dbReference type="NCBI Taxonomy" id="635003"/>
    <lineage>
        <taxon>Eukaryota</taxon>
        <taxon>Sar</taxon>
        <taxon>Stramenopiles</taxon>
        <taxon>Ochrophyta</taxon>
        <taxon>Bacillariophyta</taxon>
        <taxon>Bacillariophyceae</taxon>
        <taxon>Bacillariophycidae</taxon>
        <taxon>Bacillariales</taxon>
        <taxon>Bacillariaceae</taxon>
        <taxon>Fragilariopsis</taxon>
    </lineage>
</organism>
<gene>
    <name evidence="3" type="ORF">FRACYDRAFT_244121</name>
</gene>
<feature type="compositionally biased region" description="Basic residues" evidence="1">
    <location>
        <begin position="278"/>
        <end position="287"/>
    </location>
</feature>
<feature type="region of interest" description="Disordered" evidence="1">
    <location>
        <begin position="251"/>
        <end position="287"/>
    </location>
</feature>
<dbReference type="InterPro" id="IPR036869">
    <property type="entry name" value="J_dom_sf"/>
</dbReference>
<dbReference type="InterPro" id="IPR001623">
    <property type="entry name" value="DnaJ_domain"/>
</dbReference>
<dbReference type="Proteomes" id="UP000095751">
    <property type="component" value="Unassembled WGS sequence"/>
</dbReference>
<proteinExistence type="predicted"/>
<reference evidence="3 4" key="1">
    <citation type="submission" date="2016-09" db="EMBL/GenBank/DDBJ databases">
        <title>Extensive genetic diversity and differential bi-allelic expression allows diatom success in the polar Southern Ocean.</title>
        <authorList>
            <consortium name="DOE Joint Genome Institute"/>
            <person name="Mock T."/>
            <person name="Otillar R.P."/>
            <person name="Strauss J."/>
            <person name="Dupont C."/>
            <person name="Frickenhaus S."/>
            <person name="Maumus F."/>
            <person name="Mcmullan M."/>
            <person name="Sanges R."/>
            <person name="Schmutz J."/>
            <person name="Toseland A."/>
            <person name="Valas R."/>
            <person name="Veluchamy A."/>
            <person name="Ward B.J."/>
            <person name="Allen A."/>
            <person name="Barry K."/>
            <person name="Falciatore A."/>
            <person name="Ferrante M."/>
            <person name="Fortunato A.E."/>
            <person name="Gloeckner G."/>
            <person name="Gruber A."/>
            <person name="Hipkin R."/>
            <person name="Janech M."/>
            <person name="Kroth P."/>
            <person name="Leese F."/>
            <person name="Lindquist E."/>
            <person name="Lyon B.R."/>
            <person name="Martin J."/>
            <person name="Mayer C."/>
            <person name="Parker M."/>
            <person name="Quesneville H."/>
            <person name="Raymond J."/>
            <person name="Uhlig C."/>
            <person name="Valentin K.U."/>
            <person name="Worden A.Z."/>
            <person name="Armbrust E.V."/>
            <person name="Bowler C."/>
            <person name="Green B."/>
            <person name="Moulton V."/>
            <person name="Van Oosterhout C."/>
            <person name="Grigoriev I."/>
        </authorList>
    </citation>
    <scope>NUCLEOTIDE SEQUENCE [LARGE SCALE GENOMIC DNA]</scope>
    <source>
        <strain evidence="3 4">CCMP1102</strain>
    </source>
</reference>
<dbReference type="SMART" id="SM00271">
    <property type="entry name" value="DnaJ"/>
    <property type="match status" value="1"/>
</dbReference>